<evidence type="ECO:0000313" key="2">
    <source>
        <dbReference type="Proteomes" id="UP000694871"/>
    </source>
</evidence>
<dbReference type="PRINTS" id="PR00457">
    <property type="entry name" value="ANPEROXIDASE"/>
</dbReference>
<gene>
    <name evidence="3" type="primary">LOC107112486</name>
</gene>
<dbReference type="InterPro" id="IPR010255">
    <property type="entry name" value="Haem_peroxidase_sf"/>
</dbReference>
<dbReference type="PANTHER" id="PTHR11475">
    <property type="entry name" value="OXIDASE/PEROXIDASE"/>
    <property type="match status" value="1"/>
</dbReference>
<dbReference type="PANTHER" id="PTHR11475:SF63">
    <property type="entry name" value="EOSINOPHIL PEROXIDASE"/>
    <property type="match status" value="1"/>
</dbReference>
<keyword evidence="2" id="KW-1185">Reference proteome</keyword>
<sequence>MAGMNLLVSLLGFLVAVKHIQTADPSFQDVTEKLKTTTLLESVKDAKRLVDASYNQTQESLKERLKRETLSPADLFALSRQPSEKSREAIRAADYLHVTLELLKEKLKEEILEDFKLHDVLTSDHMQTICKASGCTQQEKPSCDCDEKSPYRTITGECNNLRSPVLGASNRPYVRWLPQEYEDGVSVPRGWTETKQYSGFPLPSVRAVSNEIVSSPSDKFTEDQQRSVMFMQWGQFTDHDLDLGLAQNTGDCSRTCDKVPPCFPIKVPLSDPRSKNISCLPFTRAAPVCDGKFAIRNQINVITAFLDGSQVYGNEVGVAEALRGNGGLMAVNQLKDKDLAFLPFQTINQSTFCLRTDPEHKIPCFFAGDIRVDEMPALTVLHTLFLREHNRLVTELKRLNPLWNKETLYQEARKIVGGVMQKITYNDYLPELLGAPTASTLKRYQGYNSTVDPRISSVFTNAFRFGHASVRPAVNRLDASYRLVSRIPLQRQFSAPWSIVRLGGIDPVLRGMLAKPAKLFKQDQFVVDALRNHLFEQTGGIGMDLPSLNMQRGRDHGLPAYNAWRSFCGLSQPRNEAELAAVLRNSVLAKKFISLYGTPENIDLWVGAVAEPLVPNGRAGPLLSCIISRQFKNLRDGDRFWWENPGVFTTEQRRAISAVSLSRIICDNSHLREVPRNVFRANRYPQDFVNCNAVPRLSLFAWKKK</sequence>
<dbReference type="PROSITE" id="PS50292">
    <property type="entry name" value="PEROXIDASE_3"/>
    <property type="match status" value="1"/>
</dbReference>
<reference evidence="3" key="1">
    <citation type="submission" date="2025-08" db="UniProtKB">
        <authorList>
            <consortium name="RefSeq"/>
        </authorList>
    </citation>
    <scope>IDENTIFICATION</scope>
</reference>
<organism evidence="2 3">
    <name type="scientific">Gekko japonicus</name>
    <name type="common">Schlegel's Japanese gecko</name>
    <dbReference type="NCBI Taxonomy" id="146911"/>
    <lineage>
        <taxon>Eukaryota</taxon>
        <taxon>Metazoa</taxon>
        <taxon>Chordata</taxon>
        <taxon>Craniata</taxon>
        <taxon>Vertebrata</taxon>
        <taxon>Euteleostomi</taxon>
        <taxon>Lepidosauria</taxon>
        <taxon>Squamata</taxon>
        <taxon>Bifurcata</taxon>
        <taxon>Gekkota</taxon>
        <taxon>Gekkonidae</taxon>
        <taxon>Gekkoninae</taxon>
        <taxon>Gekko</taxon>
    </lineage>
</organism>
<keyword evidence="1" id="KW-0732">Signal</keyword>
<dbReference type="Gene3D" id="1.10.640.10">
    <property type="entry name" value="Haem peroxidase domain superfamily, animal type"/>
    <property type="match status" value="1"/>
</dbReference>
<evidence type="ECO:0000313" key="3">
    <source>
        <dbReference type="RefSeq" id="XP_015269115.1"/>
    </source>
</evidence>
<feature type="chain" id="PRO_5045860926" evidence="1">
    <location>
        <begin position="23"/>
        <end position="705"/>
    </location>
</feature>
<feature type="signal peptide" evidence="1">
    <location>
        <begin position="1"/>
        <end position="22"/>
    </location>
</feature>
<dbReference type="Pfam" id="PF03098">
    <property type="entry name" value="An_peroxidase"/>
    <property type="match status" value="1"/>
</dbReference>
<dbReference type="SUPFAM" id="SSF48113">
    <property type="entry name" value="Heme-dependent peroxidases"/>
    <property type="match status" value="1"/>
</dbReference>
<accession>A0ABM1K5X8</accession>
<dbReference type="GeneID" id="107112486"/>
<protein>
    <submittedName>
        <fullName evidence="3">Eosinophil peroxidase-like</fullName>
    </submittedName>
</protein>
<dbReference type="Proteomes" id="UP000694871">
    <property type="component" value="Unplaced"/>
</dbReference>
<dbReference type="RefSeq" id="XP_015269115.1">
    <property type="nucleotide sequence ID" value="XM_015413629.1"/>
</dbReference>
<dbReference type="InterPro" id="IPR037120">
    <property type="entry name" value="Haem_peroxidase_sf_animal"/>
</dbReference>
<evidence type="ECO:0000256" key="1">
    <source>
        <dbReference type="SAM" id="SignalP"/>
    </source>
</evidence>
<proteinExistence type="predicted"/>
<dbReference type="InterPro" id="IPR019791">
    <property type="entry name" value="Haem_peroxidase_animal"/>
</dbReference>
<name>A0ABM1K5X8_GEKJA</name>